<feature type="non-terminal residue" evidence="1">
    <location>
        <position position="108"/>
    </location>
</feature>
<evidence type="ECO:0000313" key="1">
    <source>
        <dbReference type="EMBL" id="SBP30525.1"/>
    </source>
</evidence>
<dbReference type="AlphaFoldDB" id="A0A1A7YKT0"/>
<reference evidence="1" key="1">
    <citation type="submission" date="2016-05" db="EMBL/GenBank/DDBJ databases">
        <authorList>
            <person name="Lavstsen T."/>
            <person name="Jespersen J.S."/>
        </authorList>
    </citation>
    <scope>NUCLEOTIDE SEQUENCE</scope>
    <source>
        <tissue evidence="1">Brain</tissue>
    </source>
</reference>
<name>A0A1A7YKT0_9TELE</name>
<sequence length="108" mass="11588">GAIIGNLPGPSWTCLSMPTSGPASLGLLVPSLEGELLSRFLCLAAPQTGDVKPRTPLPSSPRLSLMAPRYHAHPYTSLHQHSLSHHFILIHVQSSKLPSFFSQPASDQ</sequence>
<protein>
    <submittedName>
        <fullName evidence="1">Uncharacterized protein</fullName>
    </submittedName>
</protein>
<accession>A0A1A7YKT0</accession>
<gene>
    <name evidence="1" type="primary">CU459095.1</name>
</gene>
<reference evidence="1" key="2">
    <citation type="submission" date="2016-06" db="EMBL/GenBank/DDBJ databases">
        <title>The genome of a short-lived fish provides insights into sex chromosome evolution and the genetic control of aging.</title>
        <authorList>
            <person name="Reichwald K."/>
            <person name="Felder M."/>
            <person name="Petzold A."/>
            <person name="Koch P."/>
            <person name="Groth M."/>
            <person name="Platzer M."/>
        </authorList>
    </citation>
    <scope>NUCLEOTIDE SEQUENCE</scope>
    <source>
        <tissue evidence="1">Brain</tissue>
    </source>
</reference>
<feature type="non-terminal residue" evidence="1">
    <location>
        <position position="1"/>
    </location>
</feature>
<organism evidence="1">
    <name type="scientific">Iconisemion striatum</name>
    <dbReference type="NCBI Taxonomy" id="60296"/>
    <lineage>
        <taxon>Eukaryota</taxon>
        <taxon>Metazoa</taxon>
        <taxon>Chordata</taxon>
        <taxon>Craniata</taxon>
        <taxon>Vertebrata</taxon>
        <taxon>Euteleostomi</taxon>
        <taxon>Actinopterygii</taxon>
        <taxon>Neopterygii</taxon>
        <taxon>Teleostei</taxon>
        <taxon>Neoteleostei</taxon>
        <taxon>Acanthomorphata</taxon>
        <taxon>Ovalentaria</taxon>
        <taxon>Atherinomorphae</taxon>
        <taxon>Cyprinodontiformes</taxon>
        <taxon>Nothobranchiidae</taxon>
        <taxon>Iconisemion</taxon>
    </lineage>
</organism>
<proteinExistence type="predicted"/>
<dbReference type="EMBL" id="HADX01008293">
    <property type="protein sequence ID" value="SBP30525.1"/>
    <property type="molecule type" value="Transcribed_RNA"/>
</dbReference>